<reference evidence="18" key="1">
    <citation type="submission" date="2020-11" db="EMBL/GenBank/DDBJ databases">
        <authorList>
            <person name="Tran Van P."/>
        </authorList>
    </citation>
    <scope>NUCLEOTIDE SEQUENCE</scope>
</reference>
<feature type="compositionally biased region" description="Basic and acidic residues" evidence="15">
    <location>
        <begin position="1100"/>
        <end position="1109"/>
    </location>
</feature>
<keyword evidence="14" id="KW-0812">Transmembrane</keyword>
<keyword evidence="7" id="KW-0378">Hydrolase</keyword>
<dbReference type="PRINTS" id="PR00862">
    <property type="entry name" value="PROLIGOPTASE"/>
</dbReference>
<feature type="transmembrane region" description="Helical" evidence="14">
    <location>
        <begin position="1205"/>
        <end position="1226"/>
    </location>
</feature>
<dbReference type="InterPro" id="IPR013766">
    <property type="entry name" value="Thioredoxin_domain"/>
</dbReference>
<organism evidence="18">
    <name type="scientific">Oppiella nova</name>
    <dbReference type="NCBI Taxonomy" id="334625"/>
    <lineage>
        <taxon>Eukaryota</taxon>
        <taxon>Metazoa</taxon>
        <taxon>Ecdysozoa</taxon>
        <taxon>Arthropoda</taxon>
        <taxon>Chelicerata</taxon>
        <taxon>Arachnida</taxon>
        <taxon>Acari</taxon>
        <taxon>Acariformes</taxon>
        <taxon>Sarcoptiformes</taxon>
        <taxon>Oribatida</taxon>
        <taxon>Brachypylina</taxon>
        <taxon>Oppioidea</taxon>
        <taxon>Oppiidae</taxon>
        <taxon>Oppiella</taxon>
    </lineage>
</organism>
<evidence type="ECO:0000256" key="10">
    <source>
        <dbReference type="ARBA" id="ARBA00023002"/>
    </source>
</evidence>
<protein>
    <recommendedName>
        <fullName evidence="14">Sulfhydryl oxidase</fullName>
        <ecNumber evidence="14">1.8.3.2</ecNumber>
    </recommendedName>
</protein>
<evidence type="ECO:0000256" key="5">
    <source>
        <dbReference type="ARBA" id="ARBA00022630"/>
    </source>
</evidence>
<evidence type="ECO:0000256" key="4">
    <source>
        <dbReference type="ARBA" id="ARBA00006041"/>
    </source>
</evidence>
<evidence type="ECO:0000259" key="16">
    <source>
        <dbReference type="PROSITE" id="PS51324"/>
    </source>
</evidence>
<dbReference type="InterPro" id="IPR036249">
    <property type="entry name" value="Thioredoxin-like_sf"/>
</dbReference>
<dbReference type="SUPFAM" id="SSF53474">
    <property type="entry name" value="alpha/beta-Hydrolases"/>
    <property type="match status" value="1"/>
</dbReference>
<comment type="similarity">
    <text evidence="3">Belongs to the peptidase S9A family.</text>
</comment>
<evidence type="ECO:0000256" key="8">
    <source>
        <dbReference type="ARBA" id="ARBA00022825"/>
    </source>
</evidence>
<dbReference type="EMBL" id="CAJPVJ010001357">
    <property type="protein sequence ID" value="CAG2164569.1"/>
    <property type="molecule type" value="Genomic_DNA"/>
</dbReference>
<feature type="region of interest" description="Disordered" evidence="15">
    <location>
        <begin position="1100"/>
        <end position="1119"/>
    </location>
</feature>
<dbReference type="FunFam" id="1.20.120.310:FF:000001">
    <property type="entry name" value="Sulfhydryl oxidase"/>
    <property type="match status" value="1"/>
</dbReference>
<keyword evidence="8" id="KW-0720">Serine protease</keyword>
<dbReference type="Pfam" id="PF04777">
    <property type="entry name" value="Evr1_Alr"/>
    <property type="match status" value="1"/>
</dbReference>
<dbReference type="InterPro" id="IPR040986">
    <property type="entry name" value="QSOX_FAD-bd_dom"/>
</dbReference>
<feature type="domain" description="ERV/ALR sulfhydryl oxidase" evidence="16">
    <location>
        <begin position="1008"/>
        <end position="1114"/>
    </location>
</feature>
<dbReference type="Pfam" id="PF18371">
    <property type="entry name" value="FAD_SOX"/>
    <property type="match status" value="1"/>
</dbReference>
<dbReference type="Pfam" id="PF02897">
    <property type="entry name" value="Peptidase_S9_N"/>
    <property type="match status" value="1"/>
</dbReference>
<evidence type="ECO:0000256" key="7">
    <source>
        <dbReference type="ARBA" id="ARBA00022801"/>
    </source>
</evidence>
<dbReference type="Gene3D" id="2.130.10.120">
    <property type="entry name" value="Prolyl oligopeptidase, N-terminal domain"/>
    <property type="match status" value="1"/>
</dbReference>
<keyword evidence="12" id="KW-0325">Glycoprotein</keyword>
<dbReference type="SUPFAM" id="SSF50993">
    <property type="entry name" value="Peptidase/esterase 'gauge' domain"/>
    <property type="match status" value="1"/>
</dbReference>
<feature type="compositionally biased region" description="Polar residues" evidence="15">
    <location>
        <begin position="1172"/>
        <end position="1186"/>
    </location>
</feature>
<name>A0A7R9QF85_9ACAR</name>
<keyword evidence="9 14" id="KW-0274">FAD</keyword>
<feature type="domain" description="Thioredoxin" evidence="17">
    <location>
        <begin position="567"/>
        <end position="737"/>
    </location>
</feature>
<evidence type="ECO:0000259" key="17">
    <source>
        <dbReference type="PROSITE" id="PS51352"/>
    </source>
</evidence>
<keyword evidence="14" id="KW-0472">Membrane</keyword>
<dbReference type="InterPro" id="IPR023302">
    <property type="entry name" value="Pept_S9A_N"/>
</dbReference>
<evidence type="ECO:0000313" key="18">
    <source>
        <dbReference type="EMBL" id="CAD7643416.1"/>
    </source>
</evidence>
<dbReference type="InterPro" id="IPR042568">
    <property type="entry name" value="QSOX_FAD-bd_sf"/>
</dbReference>
<dbReference type="InterPro" id="IPR017905">
    <property type="entry name" value="ERV/ALR_sulphydryl_oxidase"/>
</dbReference>
<dbReference type="Gene3D" id="3.40.50.1820">
    <property type="entry name" value="alpha/beta hydrolase"/>
    <property type="match status" value="1"/>
</dbReference>
<dbReference type="GO" id="GO:0016972">
    <property type="term" value="F:thiol oxidase activity"/>
    <property type="evidence" value="ECO:0007669"/>
    <property type="project" value="UniProtKB-EC"/>
</dbReference>
<dbReference type="GO" id="GO:0005829">
    <property type="term" value="C:cytosol"/>
    <property type="evidence" value="ECO:0007669"/>
    <property type="project" value="TreeGrafter"/>
</dbReference>
<evidence type="ECO:0000256" key="1">
    <source>
        <dbReference type="ARBA" id="ARBA00001070"/>
    </source>
</evidence>
<dbReference type="Pfam" id="PF00085">
    <property type="entry name" value="Thioredoxin"/>
    <property type="match status" value="1"/>
</dbReference>
<dbReference type="InterPro" id="IPR002471">
    <property type="entry name" value="Pept_S9_AS"/>
</dbReference>
<dbReference type="Gene3D" id="3.40.30.10">
    <property type="entry name" value="Glutaredoxin"/>
    <property type="match status" value="2"/>
</dbReference>
<proteinExistence type="inferred from homology"/>
<evidence type="ECO:0000256" key="11">
    <source>
        <dbReference type="ARBA" id="ARBA00023157"/>
    </source>
</evidence>
<keyword evidence="11" id="KW-1015">Disulfide bond</keyword>
<keyword evidence="10 14" id="KW-0560">Oxidoreductase</keyword>
<comment type="similarity">
    <text evidence="4">Belongs to the quiescin-sulfhydryl oxidase (QSOX) family.</text>
</comment>
<sequence length="1247" mass="142340">MNSGLQNQNILYSVDSIQSTEDPKLFLDPNLLSTDGTTSLQFTSFSKDGKYCAYGISKGGSDWIIIKVKNTETLEDLPDELKKVKFSSTSWSHDNLGFFYAQYDEYDGTGEGTDPISPKNQKLYYHKLNTEQTNDIMVTKFDDKPDWLIGTPVVSDDGKYVHIFPQEGTSTSAWYFSKLETPVTAELTFTAVKDKPDGEYYYVTSDDNLVYLRTNKNAQRFRIVRVDLNNPAETNWAQILPEHDINVLNEAVAVNNDYLAVIYMRDVVHIIEMHNLKDGKYLWDIDTPIGTVSGVSGDRDGKELFYKMTSFLNPGIIYRYDFNTNPNTISVFKTSVVSGLDTNEFETNQVFFTSKDGKVKIPMFLVHRRNIKLDGSNPTLLYAYGGFNINIEPGFDPLGTFFIKYLNGVYAVANIRGGGEYGESWHEGGMLLNKQNVFDDFASAAEYLINKKYTQRDRLTINGRSNGGLLVGAVSNQRPDIIGCSLANVGVMDMLRFPLFTIGWAWMEEYGDPQNNKDHFEYIYKYSPLHAIPSTATQYPAMLVLTADHDDRVVPAHSYKFAAELQYQLGAKLPDTPLMIRVDTNSVVVIIMIAFATIVSSFQLNGGQPLYDPNNPDIQILADTNFTQEVYESAMNSGRIQLIQFYNSWCGHCISFAPTFKEMAKQLHHWRHVLAIRVVDCAQDMNTKLCRHMDINVYPTLKLYWFSPKPDDKGNELQADERTSEGLQKGVIKWITDNWVKGVPRQWPDLMPVSALSKDLFIKLLPIEKGIPVVVVVEEEKSFVGQEIILDMSAYQSSVTVLRMLDTSEALLNQILPKTIKSYKLPILLTIDNTDYSFKIFQTPDDYPVKEIREQYVKRIKSQFVSHSLLNSEQNGQYVQQIAPNKQPEDSSVAKVMNSIEGPKTGQRIHMSDLNNALRYSLFKEVALKRKLNSTQINALKNYLSVLELHFPFQTNKMLTFVKYLNEWLSKKKAGVDVDVEDMLTTMKIYEEYYHFPEMKPWKGCAGSDGKYRGYPCSMWTLFHTLTVSEYKNTLRSQKWSTLHSVLYSMRDYIKNFFGCSYCAQHFQEMAKELESTLTYPNSSLLWLWRSHNKVNKRLKGDASEDPLHPKQQYPTREDCPECYDSAGEFVEKNALEFLLRHYSMENIIKDDSEDEAKSGNSDNAVEHKSHNNGVTSGKSSSGTDNRNTSLKAKWNYSLLNNMDYSLILFLYFSSAAIILLICVYLKIIRRKRGQKYGSLKASLNFA</sequence>
<dbReference type="Gene3D" id="1.20.120.1960">
    <property type="entry name" value="QSOX sulfhydryl oxidase domain"/>
    <property type="match status" value="1"/>
</dbReference>
<dbReference type="SUPFAM" id="SSF69000">
    <property type="entry name" value="FAD-dependent thiol oxidase"/>
    <property type="match status" value="1"/>
</dbReference>
<evidence type="ECO:0000256" key="2">
    <source>
        <dbReference type="ARBA" id="ARBA00001974"/>
    </source>
</evidence>
<keyword evidence="6" id="KW-0645">Protease</keyword>
<dbReference type="FunFam" id="2.130.10.120:FF:000001">
    <property type="entry name" value="Prolyl endopeptidase"/>
    <property type="match status" value="1"/>
</dbReference>
<dbReference type="Proteomes" id="UP000728032">
    <property type="component" value="Unassembled WGS sequence"/>
</dbReference>
<dbReference type="Pfam" id="PF00326">
    <property type="entry name" value="Peptidase_S9"/>
    <property type="match status" value="1"/>
</dbReference>
<dbReference type="PROSITE" id="PS00708">
    <property type="entry name" value="PRO_ENDOPEP_SER"/>
    <property type="match status" value="1"/>
</dbReference>
<dbReference type="PROSITE" id="PS51352">
    <property type="entry name" value="THIOREDOXIN_2"/>
    <property type="match status" value="1"/>
</dbReference>
<dbReference type="AlphaFoldDB" id="A0A7R9QF85"/>
<dbReference type="EMBL" id="OC916182">
    <property type="protein sequence ID" value="CAD7643416.1"/>
    <property type="molecule type" value="Genomic_DNA"/>
</dbReference>
<keyword evidence="19" id="KW-1185">Reference proteome</keyword>
<dbReference type="InterPro" id="IPR036774">
    <property type="entry name" value="ERV/ALR_sulphydryl_oxid_sf"/>
</dbReference>
<comment type="cofactor">
    <cofactor evidence="2 14">
        <name>FAD</name>
        <dbReference type="ChEBI" id="CHEBI:57692"/>
    </cofactor>
</comment>
<dbReference type="Gene3D" id="1.20.120.310">
    <property type="entry name" value="ERV/ALR sulfhydryl oxidase domain"/>
    <property type="match status" value="1"/>
</dbReference>
<dbReference type="OrthoDB" id="248387at2759"/>
<evidence type="ECO:0000256" key="12">
    <source>
        <dbReference type="ARBA" id="ARBA00023180"/>
    </source>
</evidence>
<dbReference type="PANTHER" id="PTHR42881">
    <property type="entry name" value="PROLYL ENDOPEPTIDASE"/>
    <property type="match status" value="1"/>
</dbReference>
<evidence type="ECO:0000256" key="3">
    <source>
        <dbReference type="ARBA" id="ARBA00005228"/>
    </source>
</evidence>
<evidence type="ECO:0000256" key="15">
    <source>
        <dbReference type="SAM" id="MobiDB-lite"/>
    </source>
</evidence>
<comment type="catalytic activity">
    <reaction evidence="1">
        <text>Hydrolysis of Pro-|-Xaa &gt;&gt; Ala-|-Xaa in oligopeptides.</text>
        <dbReference type="EC" id="3.4.21.26"/>
    </reaction>
</comment>
<dbReference type="InterPro" id="IPR029058">
    <property type="entry name" value="AB_hydrolase_fold"/>
</dbReference>
<evidence type="ECO:0000256" key="6">
    <source>
        <dbReference type="ARBA" id="ARBA00022670"/>
    </source>
</evidence>
<dbReference type="PROSITE" id="PS51324">
    <property type="entry name" value="ERV_ALR"/>
    <property type="match status" value="1"/>
</dbReference>
<feature type="region of interest" description="Disordered" evidence="15">
    <location>
        <begin position="1153"/>
        <end position="1186"/>
    </location>
</feature>
<evidence type="ECO:0000256" key="14">
    <source>
        <dbReference type="RuleBase" id="RU371123"/>
    </source>
</evidence>
<comment type="catalytic activity">
    <reaction evidence="13 14">
        <text>2 R'C(R)SH + O2 = R'C(R)S-S(R)CR' + H2O2</text>
        <dbReference type="Rhea" id="RHEA:17357"/>
        <dbReference type="ChEBI" id="CHEBI:15379"/>
        <dbReference type="ChEBI" id="CHEBI:16240"/>
        <dbReference type="ChEBI" id="CHEBI:16520"/>
        <dbReference type="ChEBI" id="CHEBI:17412"/>
        <dbReference type="EC" id="1.8.3.2"/>
    </reaction>
</comment>
<dbReference type="FunFam" id="3.40.50.1820:FF:000005">
    <property type="entry name" value="Prolyl endopeptidase"/>
    <property type="match status" value="1"/>
</dbReference>
<evidence type="ECO:0000256" key="9">
    <source>
        <dbReference type="ARBA" id="ARBA00022827"/>
    </source>
</evidence>
<dbReference type="EC" id="1.8.3.2" evidence="14"/>
<dbReference type="GO" id="GO:0004252">
    <property type="term" value="F:serine-type endopeptidase activity"/>
    <property type="evidence" value="ECO:0007669"/>
    <property type="project" value="UniProtKB-EC"/>
</dbReference>
<keyword evidence="5 14" id="KW-0285">Flavoprotein</keyword>
<evidence type="ECO:0000256" key="13">
    <source>
        <dbReference type="ARBA" id="ARBA00048864"/>
    </source>
</evidence>
<dbReference type="PANTHER" id="PTHR42881:SF2">
    <property type="entry name" value="PROLYL ENDOPEPTIDASE"/>
    <property type="match status" value="1"/>
</dbReference>
<dbReference type="GO" id="GO:0006508">
    <property type="term" value="P:proteolysis"/>
    <property type="evidence" value="ECO:0007669"/>
    <property type="project" value="UniProtKB-KW"/>
</dbReference>
<dbReference type="InterPro" id="IPR001375">
    <property type="entry name" value="Peptidase_S9_cat"/>
</dbReference>
<dbReference type="InterPro" id="IPR002470">
    <property type="entry name" value="Peptidase_S9A"/>
</dbReference>
<dbReference type="InterPro" id="IPR051167">
    <property type="entry name" value="Prolyl_oligopep/macrocyclase"/>
</dbReference>
<gene>
    <name evidence="18" type="ORF">ONB1V03_LOCUS4120</name>
</gene>
<dbReference type="GO" id="GO:0070012">
    <property type="term" value="F:oligopeptidase activity"/>
    <property type="evidence" value="ECO:0007669"/>
    <property type="project" value="TreeGrafter"/>
</dbReference>
<dbReference type="SUPFAM" id="SSF52833">
    <property type="entry name" value="Thioredoxin-like"/>
    <property type="match status" value="1"/>
</dbReference>
<accession>A0A7R9QF85</accession>
<keyword evidence="14" id="KW-1133">Transmembrane helix</keyword>
<evidence type="ECO:0000313" key="19">
    <source>
        <dbReference type="Proteomes" id="UP000728032"/>
    </source>
</evidence>